<name>A0A1Y1IRS8_KLENI</name>
<dbReference type="AlphaFoldDB" id="A0A1Y1IRS8"/>
<accession>A0A1Y1IRS8</accession>
<evidence type="ECO:0000313" key="3">
    <source>
        <dbReference type="Proteomes" id="UP000054558"/>
    </source>
</evidence>
<gene>
    <name evidence="2" type="ORF">KFL_015020010</name>
</gene>
<evidence type="ECO:0000256" key="1">
    <source>
        <dbReference type="SAM" id="MobiDB-lite"/>
    </source>
</evidence>
<dbReference type="EMBL" id="DF238451">
    <property type="protein sequence ID" value="GAQ93403.1"/>
    <property type="molecule type" value="Genomic_DNA"/>
</dbReference>
<organism evidence="2 3">
    <name type="scientific">Klebsormidium nitens</name>
    <name type="common">Green alga</name>
    <name type="synonym">Ulothrix nitens</name>
    <dbReference type="NCBI Taxonomy" id="105231"/>
    <lineage>
        <taxon>Eukaryota</taxon>
        <taxon>Viridiplantae</taxon>
        <taxon>Streptophyta</taxon>
        <taxon>Klebsormidiophyceae</taxon>
        <taxon>Klebsormidiales</taxon>
        <taxon>Klebsormidiaceae</taxon>
        <taxon>Klebsormidium</taxon>
    </lineage>
</organism>
<evidence type="ECO:0000313" key="2">
    <source>
        <dbReference type="EMBL" id="GAQ93403.1"/>
    </source>
</evidence>
<sequence>MWIKCKTPSGESTIILRDPACSEGTCEVISPTRATDVRARLVLEGRIAQIETDGMVRMEAVKRGGLWEIDIVGKPRAFLARGPVKKDRVCATAKRPVRAESEVKKTVKDVEVDIDESNDENRGVERERGMFVGPDEEPRTGSNMVEKGAKIGLTCKGDVHTPAPRAQIQKGSMWADCGKLRAKLWRGPRRLKLQREPNDGDRERASPPVWNRRMCHARGAERNPYKVRSRR</sequence>
<reference evidence="2 3" key="1">
    <citation type="journal article" date="2014" name="Nat. Commun.">
        <title>Klebsormidium flaccidum genome reveals primary factors for plant terrestrial adaptation.</title>
        <authorList>
            <person name="Hori K."/>
            <person name="Maruyama F."/>
            <person name="Fujisawa T."/>
            <person name="Togashi T."/>
            <person name="Yamamoto N."/>
            <person name="Seo M."/>
            <person name="Sato S."/>
            <person name="Yamada T."/>
            <person name="Mori H."/>
            <person name="Tajima N."/>
            <person name="Moriyama T."/>
            <person name="Ikeuchi M."/>
            <person name="Watanabe M."/>
            <person name="Wada H."/>
            <person name="Kobayashi K."/>
            <person name="Saito M."/>
            <person name="Masuda T."/>
            <person name="Sasaki-Sekimoto Y."/>
            <person name="Mashiguchi K."/>
            <person name="Awai K."/>
            <person name="Shimojima M."/>
            <person name="Masuda S."/>
            <person name="Iwai M."/>
            <person name="Nobusawa T."/>
            <person name="Narise T."/>
            <person name="Kondo S."/>
            <person name="Saito H."/>
            <person name="Sato R."/>
            <person name="Murakawa M."/>
            <person name="Ihara Y."/>
            <person name="Oshima-Yamada Y."/>
            <person name="Ohtaka K."/>
            <person name="Satoh M."/>
            <person name="Sonobe K."/>
            <person name="Ishii M."/>
            <person name="Ohtani R."/>
            <person name="Kanamori-Sato M."/>
            <person name="Honoki R."/>
            <person name="Miyazaki D."/>
            <person name="Mochizuki H."/>
            <person name="Umetsu J."/>
            <person name="Higashi K."/>
            <person name="Shibata D."/>
            <person name="Kamiya Y."/>
            <person name="Sato N."/>
            <person name="Nakamura Y."/>
            <person name="Tabata S."/>
            <person name="Ida S."/>
            <person name="Kurokawa K."/>
            <person name="Ohta H."/>
        </authorList>
    </citation>
    <scope>NUCLEOTIDE SEQUENCE [LARGE SCALE GENOMIC DNA]</scope>
    <source>
        <strain evidence="2 3">NIES-2285</strain>
    </source>
</reference>
<protein>
    <submittedName>
        <fullName evidence="2">Uncharacterized protein</fullName>
    </submittedName>
</protein>
<feature type="compositionally biased region" description="Basic and acidic residues" evidence="1">
    <location>
        <begin position="193"/>
        <end position="205"/>
    </location>
</feature>
<feature type="region of interest" description="Disordered" evidence="1">
    <location>
        <begin position="118"/>
        <end position="143"/>
    </location>
</feature>
<feature type="region of interest" description="Disordered" evidence="1">
    <location>
        <begin position="188"/>
        <end position="209"/>
    </location>
</feature>
<keyword evidence="3" id="KW-1185">Reference proteome</keyword>
<proteinExistence type="predicted"/>
<dbReference type="Proteomes" id="UP000054558">
    <property type="component" value="Unassembled WGS sequence"/>
</dbReference>
<feature type="compositionally biased region" description="Basic and acidic residues" evidence="1">
    <location>
        <begin position="119"/>
        <end position="129"/>
    </location>
</feature>